<sequence>MSTSIPEGSTFLLPRPGRPDGFAVVARRVPRGRIVAVYLFSQAPDGAEPGHPFTLPEPGRADARAKLVDYALRDGTWTALGVHPQFVRDQWPFAEVVHYERGRVTVLSVDDRNPTRVVTERPGSLDDLQLLPSLNLLIPEDTERLLDKAPRD</sequence>
<protein>
    <submittedName>
        <fullName evidence="1">Uncharacterized protein</fullName>
    </submittedName>
</protein>
<name>F4H5J6_CELFA</name>
<proteinExistence type="predicted"/>
<dbReference type="RefSeq" id="WP_013769350.1">
    <property type="nucleotide sequence ID" value="NC_015514.1"/>
</dbReference>
<evidence type="ECO:0000313" key="1">
    <source>
        <dbReference type="EMBL" id="AEE44320.1"/>
    </source>
</evidence>
<dbReference type="EMBL" id="CP002666">
    <property type="protein sequence ID" value="AEE44320.1"/>
    <property type="molecule type" value="Genomic_DNA"/>
</dbReference>
<dbReference type="Proteomes" id="UP000008460">
    <property type="component" value="Chromosome"/>
</dbReference>
<dbReference type="HOGENOM" id="CLU_1719055_0_0_11"/>
<accession>F4H5J6</accession>
<dbReference type="AlphaFoldDB" id="F4H5J6"/>
<evidence type="ECO:0000313" key="2">
    <source>
        <dbReference type="Proteomes" id="UP000008460"/>
    </source>
</evidence>
<organism evidence="1 2">
    <name type="scientific">Cellulomonas fimi (strain ATCC 484 / DSM 20113 / JCM 1341 / CCUG 24087 / LMG 16345 / NBRC 15513 / NCIMB 8980 / NCTC 7547 / NRS-133)</name>
    <dbReference type="NCBI Taxonomy" id="590998"/>
    <lineage>
        <taxon>Bacteria</taxon>
        <taxon>Bacillati</taxon>
        <taxon>Actinomycetota</taxon>
        <taxon>Actinomycetes</taxon>
        <taxon>Micrococcales</taxon>
        <taxon>Cellulomonadaceae</taxon>
        <taxon>Cellulomonas</taxon>
    </lineage>
</organism>
<gene>
    <name evidence="1" type="ordered locus">Celf_0174</name>
</gene>
<keyword evidence="2" id="KW-1185">Reference proteome</keyword>
<dbReference type="KEGG" id="cfi:Celf_0174"/>
<reference evidence="1 2" key="1">
    <citation type="submission" date="2011-04" db="EMBL/GenBank/DDBJ databases">
        <title>Complete sequence of Cellulomonas fimi ATCC 484.</title>
        <authorList>
            <consortium name="US DOE Joint Genome Institute"/>
            <person name="Lucas S."/>
            <person name="Han J."/>
            <person name="Lapidus A."/>
            <person name="Cheng J.-F."/>
            <person name="Goodwin L."/>
            <person name="Pitluck S."/>
            <person name="Peters L."/>
            <person name="Chertkov O."/>
            <person name="Detter J.C."/>
            <person name="Han C."/>
            <person name="Tapia R."/>
            <person name="Land M."/>
            <person name="Hauser L."/>
            <person name="Kyrpides N."/>
            <person name="Ivanova N."/>
            <person name="Ovchinnikova G."/>
            <person name="Pagani I."/>
            <person name="Mead D."/>
            <person name="Brumm P."/>
            <person name="Woyke T."/>
        </authorList>
    </citation>
    <scope>NUCLEOTIDE SEQUENCE [LARGE SCALE GENOMIC DNA]</scope>
    <source>
        <strain evidence="2">ATCC 484 / DSM 20113 / JCM 1341 / NBRC 15513 / NCIMB 8980 / NCTC 7547</strain>
    </source>
</reference>